<feature type="region of interest" description="Leucine repeat I (LRI)" evidence="3">
    <location>
        <begin position="347"/>
        <end position="407"/>
    </location>
</feature>
<feature type="region of interest" description="Leucine repeat II (LRII)" evidence="3">
    <location>
        <begin position="507"/>
        <end position="539"/>
    </location>
</feature>
<evidence type="ECO:0000256" key="2">
    <source>
        <dbReference type="ARBA" id="ARBA00023163"/>
    </source>
</evidence>
<feature type="region of interest" description="Disordered" evidence="4">
    <location>
        <begin position="253"/>
        <end position="278"/>
    </location>
</feature>
<dbReference type="PANTHER" id="PTHR31636">
    <property type="entry name" value="OSJNBA0084A10.13 PROTEIN-RELATED"/>
    <property type="match status" value="1"/>
</dbReference>
<feature type="region of interest" description="VHIID" evidence="3">
    <location>
        <begin position="426"/>
        <end position="491"/>
    </location>
</feature>
<dbReference type="EMBL" id="JBBPBK010000006">
    <property type="protein sequence ID" value="KAK9283333.1"/>
    <property type="molecule type" value="Genomic_DNA"/>
</dbReference>
<evidence type="ECO:0000256" key="1">
    <source>
        <dbReference type="ARBA" id="ARBA00023015"/>
    </source>
</evidence>
<feature type="compositionally biased region" description="Low complexity" evidence="4">
    <location>
        <begin position="168"/>
        <end position="182"/>
    </location>
</feature>
<evidence type="ECO:0000256" key="4">
    <source>
        <dbReference type="SAM" id="MobiDB-lite"/>
    </source>
</evidence>
<reference evidence="5 6" key="1">
    <citation type="journal article" date="2024" name="Plant J.">
        <title>Genome sequences and population genomics reveal climatic adaptation and genomic divergence between two closely related sweetgum species.</title>
        <authorList>
            <person name="Xu W.Q."/>
            <person name="Ren C.Q."/>
            <person name="Zhang X.Y."/>
            <person name="Comes H.P."/>
            <person name="Liu X.H."/>
            <person name="Li Y.G."/>
            <person name="Kettle C.J."/>
            <person name="Jalonen R."/>
            <person name="Gaisberger H."/>
            <person name="Ma Y.Z."/>
            <person name="Qiu Y.X."/>
        </authorList>
    </citation>
    <scope>NUCLEOTIDE SEQUENCE [LARGE SCALE GENOMIC DNA]</scope>
    <source>
        <strain evidence="5">Hangzhou</strain>
    </source>
</reference>
<dbReference type="Proteomes" id="UP001415857">
    <property type="component" value="Unassembled WGS sequence"/>
</dbReference>
<sequence length="723" mass="81783">MDSQFSRCYGPMSGIKVNDETLSALPDKNIVYRFKPGDKFVDQTLVDIPPLPRDPGEGDLHEECDFSDVALKYISQMLMEEDMEDKTCMFQESAALQAAEKSFYEVIGEEYPPSSSHCPTQFVDQNPESPDINYTGNYDNCNSSSSKLVDPGWNSELGEDKYHHVASDFSSQSSLSPSNRGSNIPDGFADSPVSILRVPDTFSESDSVMEIGRGIEETCSLFVKLENNGLVPQEPKEKAKDVVARVEKKFDSEYSADESRGKKNYHPEDVDLKEQRSNKQSAVYTDKIVRSEMFDLVLLCNGGRSESALREALQSGSSKNVEQDGRSKGSNGRKARGKKKRGKRDLVDLDTLLTLCAQAVAANDRRNANELLTQIRQHSSPEGDGMQRMAHYFANGLEARLAGSGTQIYKAFLSRATSAADVLKAYHLFLAVCPFQKLSLFFSNKTIMNVAEKATRLHIIDFGILYGFQWPGLIQRLSARTGGPPKLRITGIDLPHPGFRPAVRVEETGCRLANYAENFNVPFEFNAIAQKWETIQIEDLKIHDDEVLVVNCLFRFRNLLDETVMVESPRNIVLNLIRKMNPTIFIHGIVNGTHSSPFFTTRFREALLNYYTLFDMLETNVPREIPERMLFEKEIFGREAMNVIACEGLERNERPETYKLWQIRNSRAGFKKLPLNPEIVRMAKDRVKSSYHKDFLIDEDGPWMLQGWKGRITHAISSWKPAY</sequence>
<comment type="caution">
    <text evidence="5">The sequence shown here is derived from an EMBL/GenBank/DDBJ whole genome shotgun (WGS) entry which is preliminary data.</text>
</comment>
<feature type="region of interest" description="SAW" evidence="3">
    <location>
        <begin position="645"/>
        <end position="720"/>
    </location>
</feature>
<comment type="caution">
    <text evidence="3">Lacks conserved residue(s) required for the propagation of feature annotation.</text>
</comment>
<feature type="compositionally biased region" description="Basic and acidic residues" evidence="4">
    <location>
        <begin position="253"/>
        <end position="277"/>
    </location>
</feature>
<gene>
    <name evidence="5" type="ORF">L1049_011572</name>
</gene>
<feature type="short sequence motif" description="VHIID" evidence="3">
    <location>
        <begin position="457"/>
        <end position="461"/>
    </location>
</feature>
<evidence type="ECO:0008006" key="7">
    <source>
        <dbReference type="Google" id="ProtNLM"/>
    </source>
</evidence>
<organism evidence="5 6">
    <name type="scientific">Liquidambar formosana</name>
    <name type="common">Formosan gum</name>
    <dbReference type="NCBI Taxonomy" id="63359"/>
    <lineage>
        <taxon>Eukaryota</taxon>
        <taxon>Viridiplantae</taxon>
        <taxon>Streptophyta</taxon>
        <taxon>Embryophyta</taxon>
        <taxon>Tracheophyta</taxon>
        <taxon>Spermatophyta</taxon>
        <taxon>Magnoliopsida</taxon>
        <taxon>eudicotyledons</taxon>
        <taxon>Gunneridae</taxon>
        <taxon>Pentapetalae</taxon>
        <taxon>Saxifragales</taxon>
        <taxon>Altingiaceae</taxon>
        <taxon>Liquidambar</taxon>
    </lineage>
</organism>
<accession>A0AAP0RS99</accession>
<name>A0AAP0RS99_LIQFO</name>
<feature type="region of interest" description="Disordered" evidence="4">
    <location>
        <begin position="310"/>
        <end position="342"/>
    </location>
</feature>
<comment type="similarity">
    <text evidence="3">Belongs to the GRAS family.</text>
</comment>
<feature type="compositionally biased region" description="Basic residues" evidence="4">
    <location>
        <begin position="331"/>
        <end position="342"/>
    </location>
</feature>
<evidence type="ECO:0000313" key="5">
    <source>
        <dbReference type="EMBL" id="KAK9283333.1"/>
    </source>
</evidence>
<keyword evidence="2" id="KW-0804">Transcription</keyword>
<dbReference type="Pfam" id="PF03514">
    <property type="entry name" value="GRAS"/>
    <property type="match status" value="1"/>
</dbReference>
<protein>
    <recommendedName>
        <fullName evidence="7">Scarecrow-like protein 9</fullName>
    </recommendedName>
</protein>
<proteinExistence type="inferred from homology"/>
<dbReference type="AlphaFoldDB" id="A0AAP0RS99"/>
<keyword evidence="1" id="KW-0805">Transcription regulation</keyword>
<dbReference type="InterPro" id="IPR005202">
    <property type="entry name" value="TF_GRAS"/>
</dbReference>
<dbReference type="PROSITE" id="PS50985">
    <property type="entry name" value="GRAS"/>
    <property type="match status" value="1"/>
</dbReference>
<evidence type="ECO:0000256" key="3">
    <source>
        <dbReference type="PROSITE-ProRule" id="PRU01191"/>
    </source>
</evidence>
<feature type="region of interest" description="Disordered" evidence="4">
    <location>
        <begin position="168"/>
        <end position="190"/>
    </location>
</feature>
<keyword evidence="6" id="KW-1185">Reference proteome</keyword>
<evidence type="ECO:0000313" key="6">
    <source>
        <dbReference type="Proteomes" id="UP001415857"/>
    </source>
</evidence>